<evidence type="ECO:0000259" key="5">
    <source>
        <dbReference type="PROSITE" id="PS50102"/>
    </source>
</evidence>
<name>A0AAN7KAF8_9MYRT</name>
<evidence type="ECO:0000313" key="6">
    <source>
        <dbReference type="EMBL" id="KAK4760883.1"/>
    </source>
</evidence>
<dbReference type="AlphaFoldDB" id="A0AAN7KAF8"/>
<gene>
    <name evidence="6" type="ORF">SAY87_005776</name>
</gene>
<keyword evidence="2 3" id="KW-0694">RNA-binding</keyword>
<dbReference type="InterPro" id="IPR012677">
    <property type="entry name" value="Nucleotide-bd_a/b_plait_sf"/>
</dbReference>
<organism evidence="6 7">
    <name type="scientific">Trapa incisa</name>
    <dbReference type="NCBI Taxonomy" id="236973"/>
    <lineage>
        <taxon>Eukaryota</taxon>
        <taxon>Viridiplantae</taxon>
        <taxon>Streptophyta</taxon>
        <taxon>Embryophyta</taxon>
        <taxon>Tracheophyta</taxon>
        <taxon>Spermatophyta</taxon>
        <taxon>Magnoliopsida</taxon>
        <taxon>eudicotyledons</taxon>
        <taxon>Gunneridae</taxon>
        <taxon>Pentapetalae</taxon>
        <taxon>rosids</taxon>
        <taxon>malvids</taxon>
        <taxon>Myrtales</taxon>
        <taxon>Lythraceae</taxon>
        <taxon>Trapa</taxon>
    </lineage>
</organism>
<evidence type="ECO:0000256" key="2">
    <source>
        <dbReference type="ARBA" id="ARBA00022884"/>
    </source>
</evidence>
<evidence type="ECO:0000256" key="3">
    <source>
        <dbReference type="PROSITE-ProRule" id="PRU00176"/>
    </source>
</evidence>
<sequence length="273" mass="31128">MSLIWYVFDEMPLCEEEALSFSCAGVVVEDESEFLERFVGEGWYLRGERPSRELRASERRGRVYMGNAIEAPPKDRTTGRSRGFGYVTFATDEDTKNALSSEHFLGERMLEVKVATPKEEMRQTPRKVTRIFVARIPLSVTEATFRSHFQKYGEIVLFESYICKGILSQFVLFESLLYSIIRPSSLHQPKYGCVHMTYLMQYHGTRNHHGIGFITFASADSVDSLMDEKHELGGSTVVVDHATPKEDDFRPIGRMSEPTAYDPRGRQSCASHV</sequence>
<dbReference type="GO" id="GO:0003729">
    <property type="term" value="F:mRNA binding"/>
    <property type="evidence" value="ECO:0007669"/>
    <property type="project" value="TreeGrafter"/>
</dbReference>
<evidence type="ECO:0000256" key="4">
    <source>
        <dbReference type="SAM" id="MobiDB-lite"/>
    </source>
</evidence>
<dbReference type="PANTHER" id="PTHR48032">
    <property type="entry name" value="RNA-BINDING PROTEIN MUSASHI HOMOLOG RBP6"/>
    <property type="match status" value="1"/>
</dbReference>
<feature type="domain" description="RRM" evidence="5">
    <location>
        <begin position="30"/>
        <end position="117"/>
    </location>
</feature>
<reference evidence="6 7" key="1">
    <citation type="journal article" date="2023" name="Hortic Res">
        <title>Pangenome of water caltrop reveals structural variations and asymmetric subgenome divergence after allopolyploidization.</title>
        <authorList>
            <person name="Zhang X."/>
            <person name="Chen Y."/>
            <person name="Wang L."/>
            <person name="Yuan Y."/>
            <person name="Fang M."/>
            <person name="Shi L."/>
            <person name="Lu R."/>
            <person name="Comes H.P."/>
            <person name="Ma Y."/>
            <person name="Chen Y."/>
            <person name="Huang G."/>
            <person name="Zhou Y."/>
            <person name="Zheng Z."/>
            <person name="Qiu Y."/>
        </authorList>
    </citation>
    <scope>NUCLEOTIDE SEQUENCE [LARGE SCALE GENOMIC DNA]</scope>
    <source>
        <tissue evidence="6">Roots</tissue>
    </source>
</reference>
<dbReference type="PROSITE" id="PS50102">
    <property type="entry name" value="RRM"/>
    <property type="match status" value="2"/>
</dbReference>
<feature type="domain" description="RRM" evidence="5">
    <location>
        <begin position="129"/>
        <end position="244"/>
    </location>
</feature>
<proteinExistence type="predicted"/>
<keyword evidence="1" id="KW-0677">Repeat</keyword>
<feature type="region of interest" description="Disordered" evidence="4">
    <location>
        <begin position="248"/>
        <end position="273"/>
    </location>
</feature>
<dbReference type="InterPro" id="IPR000504">
    <property type="entry name" value="RRM_dom"/>
</dbReference>
<dbReference type="Gene3D" id="3.30.70.330">
    <property type="match status" value="2"/>
</dbReference>
<protein>
    <recommendedName>
        <fullName evidence="5">RRM domain-containing protein</fullName>
    </recommendedName>
</protein>
<dbReference type="SMART" id="SM00360">
    <property type="entry name" value="RRM"/>
    <property type="match status" value="2"/>
</dbReference>
<keyword evidence="7" id="KW-1185">Reference proteome</keyword>
<dbReference type="EMBL" id="JAXIOK010000010">
    <property type="protein sequence ID" value="KAK4760883.1"/>
    <property type="molecule type" value="Genomic_DNA"/>
</dbReference>
<comment type="caution">
    <text evidence="6">The sequence shown here is derived from an EMBL/GenBank/DDBJ whole genome shotgun (WGS) entry which is preliminary data.</text>
</comment>
<dbReference type="Proteomes" id="UP001345219">
    <property type="component" value="Chromosome 5"/>
</dbReference>
<dbReference type="Pfam" id="PF00076">
    <property type="entry name" value="RRM_1"/>
    <property type="match status" value="1"/>
</dbReference>
<dbReference type="InterPro" id="IPR035979">
    <property type="entry name" value="RBD_domain_sf"/>
</dbReference>
<dbReference type="GO" id="GO:0006417">
    <property type="term" value="P:regulation of translation"/>
    <property type="evidence" value="ECO:0007669"/>
    <property type="project" value="TreeGrafter"/>
</dbReference>
<evidence type="ECO:0000256" key="1">
    <source>
        <dbReference type="ARBA" id="ARBA00022737"/>
    </source>
</evidence>
<accession>A0AAN7KAF8</accession>
<dbReference type="PANTHER" id="PTHR48032:SF6">
    <property type="entry name" value="RNA-BINDING (RRM_RBD_RNP MOTIFS) FAMILY PROTEIN"/>
    <property type="match status" value="1"/>
</dbReference>
<evidence type="ECO:0000313" key="7">
    <source>
        <dbReference type="Proteomes" id="UP001345219"/>
    </source>
</evidence>
<dbReference type="SUPFAM" id="SSF54928">
    <property type="entry name" value="RNA-binding domain, RBD"/>
    <property type="match status" value="2"/>
</dbReference>